<dbReference type="PROSITE" id="PS51379">
    <property type="entry name" value="4FE4S_FER_2"/>
    <property type="match status" value="1"/>
</dbReference>
<keyword evidence="3" id="KW-0411">Iron-sulfur</keyword>
<gene>
    <name evidence="5" type="ORF">H9943_10530</name>
</gene>
<dbReference type="CDD" id="cd19096">
    <property type="entry name" value="AKR_Fe-S_oxidoreductase"/>
    <property type="match status" value="1"/>
</dbReference>
<organism evidence="5 6">
    <name type="scientific">Candidatus Ruthenibacterium avium</name>
    <dbReference type="NCBI Taxonomy" id="2838751"/>
    <lineage>
        <taxon>Bacteria</taxon>
        <taxon>Bacillati</taxon>
        <taxon>Bacillota</taxon>
        <taxon>Clostridia</taxon>
        <taxon>Eubacteriales</taxon>
        <taxon>Oscillospiraceae</taxon>
        <taxon>Ruthenibacterium</taxon>
    </lineage>
</organism>
<dbReference type="InterPro" id="IPR036812">
    <property type="entry name" value="NAD(P)_OxRdtase_dom_sf"/>
</dbReference>
<accession>A0A9D2M518</accession>
<evidence type="ECO:0000259" key="4">
    <source>
        <dbReference type="PROSITE" id="PS51379"/>
    </source>
</evidence>
<dbReference type="InterPro" id="IPR009051">
    <property type="entry name" value="Helical_ferredxn"/>
</dbReference>
<dbReference type="GO" id="GO:0046872">
    <property type="term" value="F:metal ion binding"/>
    <property type="evidence" value="ECO:0007669"/>
    <property type="project" value="UniProtKB-KW"/>
</dbReference>
<evidence type="ECO:0000313" key="6">
    <source>
        <dbReference type="Proteomes" id="UP000824209"/>
    </source>
</evidence>
<dbReference type="Proteomes" id="UP000824209">
    <property type="component" value="Unassembled WGS sequence"/>
</dbReference>
<keyword evidence="1" id="KW-0479">Metal-binding</keyword>
<dbReference type="InterPro" id="IPR017900">
    <property type="entry name" value="4Fe4S_Fe_S_CS"/>
</dbReference>
<protein>
    <submittedName>
        <fullName evidence="5">Aldo/keto reductase</fullName>
    </submittedName>
</protein>
<keyword evidence="2" id="KW-0408">Iron</keyword>
<dbReference type="EMBL" id="DWYA01000096">
    <property type="protein sequence ID" value="HJB40814.1"/>
    <property type="molecule type" value="Genomic_DNA"/>
</dbReference>
<sequence length="370" mass="42132">MKTRMFRKEKLSLLGFGCMRMPETAPGSIDRKKAFEMLDAAYDAGVNYYDTAYPYHAGDSEVMLGEWLRTKPRESLYVASKFPVWKASCREDFFTIFEEQRQKLGVETIDFYLLHALNAQREETLLQWDLFSAAEELRAQGKIRYLGFSFHDEYPVFERLLERADWDFCQLQLNYMDTDVQAGIRGYQLAAEKGIPVMVMEPVKGGSLANPPQDVQRVFQALHPDWSGASWALRWVASLENVAVILSGMSTLQQVEDNLNTFACAEPLTEEEKRAVEQAAAIYRSRVRVPCTGCAYCMPCPAGVNIPEIFKIYNHASVYDMQQQGKGNYRQLDDKQKAAHCVKCGKCVKACPQKIAIPEMMTEINQWANG</sequence>
<evidence type="ECO:0000256" key="3">
    <source>
        <dbReference type="ARBA" id="ARBA00023014"/>
    </source>
</evidence>
<evidence type="ECO:0000313" key="5">
    <source>
        <dbReference type="EMBL" id="HJB40814.1"/>
    </source>
</evidence>
<proteinExistence type="predicted"/>
<dbReference type="PANTHER" id="PTHR43312">
    <property type="entry name" value="D-THREO-ALDOSE 1-DEHYDROGENASE"/>
    <property type="match status" value="1"/>
</dbReference>
<dbReference type="Gene3D" id="1.10.1060.10">
    <property type="entry name" value="Alpha-helical ferredoxin"/>
    <property type="match status" value="1"/>
</dbReference>
<dbReference type="AlphaFoldDB" id="A0A9D2M518"/>
<reference evidence="5" key="2">
    <citation type="submission" date="2021-04" db="EMBL/GenBank/DDBJ databases">
        <authorList>
            <person name="Gilroy R."/>
        </authorList>
    </citation>
    <scope>NUCLEOTIDE SEQUENCE</scope>
    <source>
        <strain evidence="5">ChiBcec8-14828</strain>
    </source>
</reference>
<dbReference type="InterPro" id="IPR023210">
    <property type="entry name" value="NADP_OxRdtase_dom"/>
</dbReference>
<dbReference type="PANTHER" id="PTHR43312:SF2">
    <property type="entry name" value="OXIDOREDUCTASE"/>
    <property type="match status" value="1"/>
</dbReference>
<dbReference type="InterPro" id="IPR053135">
    <property type="entry name" value="AKR2_Oxidoreductase"/>
</dbReference>
<dbReference type="PROSITE" id="PS00198">
    <property type="entry name" value="4FE4S_FER_1"/>
    <property type="match status" value="1"/>
</dbReference>
<name>A0A9D2M518_9FIRM</name>
<dbReference type="Pfam" id="PF00248">
    <property type="entry name" value="Aldo_ket_red"/>
    <property type="match status" value="1"/>
</dbReference>
<evidence type="ECO:0000256" key="2">
    <source>
        <dbReference type="ARBA" id="ARBA00023004"/>
    </source>
</evidence>
<comment type="caution">
    <text evidence="5">The sequence shown here is derived from an EMBL/GenBank/DDBJ whole genome shotgun (WGS) entry which is preliminary data.</text>
</comment>
<reference evidence="5" key="1">
    <citation type="journal article" date="2021" name="PeerJ">
        <title>Extensive microbial diversity within the chicken gut microbiome revealed by metagenomics and culture.</title>
        <authorList>
            <person name="Gilroy R."/>
            <person name="Ravi A."/>
            <person name="Getino M."/>
            <person name="Pursley I."/>
            <person name="Horton D.L."/>
            <person name="Alikhan N.F."/>
            <person name="Baker D."/>
            <person name="Gharbi K."/>
            <person name="Hall N."/>
            <person name="Watson M."/>
            <person name="Adriaenssens E.M."/>
            <person name="Foster-Nyarko E."/>
            <person name="Jarju S."/>
            <person name="Secka A."/>
            <person name="Antonio M."/>
            <person name="Oren A."/>
            <person name="Chaudhuri R.R."/>
            <person name="La Ragione R."/>
            <person name="Hildebrand F."/>
            <person name="Pallen M.J."/>
        </authorList>
    </citation>
    <scope>NUCLEOTIDE SEQUENCE</scope>
    <source>
        <strain evidence="5">ChiBcec8-14828</strain>
    </source>
</reference>
<dbReference type="Pfam" id="PF13187">
    <property type="entry name" value="Fer4_9"/>
    <property type="match status" value="1"/>
</dbReference>
<dbReference type="Gene3D" id="3.20.20.100">
    <property type="entry name" value="NADP-dependent oxidoreductase domain"/>
    <property type="match status" value="1"/>
</dbReference>
<evidence type="ECO:0000256" key="1">
    <source>
        <dbReference type="ARBA" id="ARBA00022723"/>
    </source>
</evidence>
<dbReference type="SUPFAM" id="SSF51430">
    <property type="entry name" value="NAD(P)-linked oxidoreductase"/>
    <property type="match status" value="1"/>
</dbReference>
<dbReference type="GO" id="GO:0051536">
    <property type="term" value="F:iron-sulfur cluster binding"/>
    <property type="evidence" value="ECO:0007669"/>
    <property type="project" value="UniProtKB-KW"/>
</dbReference>
<dbReference type="InterPro" id="IPR017896">
    <property type="entry name" value="4Fe4S_Fe-S-bd"/>
</dbReference>
<feature type="domain" description="4Fe-4S ferredoxin-type" evidence="4">
    <location>
        <begin position="329"/>
        <end position="363"/>
    </location>
</feature>